<dbReference type="AlphaFoldDB" id="A0A7X5QK19"/>
<dbReference type="Proteomes" id="UP000547931">
    <property type="component" value="Unassembled WGS sequence"/>
</dbReference>
<evidence type="ECO:0000313" key="1">
    <source>
        <dbReference type="EMBL" id="NHB95872.1"/>
    </source>
</evidence>
<dbReference type="EMBL" id="PUJV01000004">
    <property type="protein sequence ID" value="NHB95872.1"/>
    <property type="molecule type" value="Genomic_DNA"/>
</dbReference>
<name>A0A7X5QK19_9GAMM</name>
<evidence type="ECO:0000313" key="2">
    <source>
        <dbReference type="Proteomes" id="UP000547931"/>
    </source>
</evidence>
<organism evidence="1 2">
    <name type="scientific">Photorhabdus stackebrandtii</name>
    <dbReference type="NCBI Taxonomy" id="1123042"/>
    <lineage>
        <taxon>Bacteria</taxon>
        <taxon>Pseudomonadati</taxon>
        <taxon>Pseudomonadota</taxon>
        <taxon>Gammaproteobacteria</taxon>
        <taxon>Enterobacterales</taxon>
        <taxon>Morganellaceae</taxon>
        <taxon>Photorhabdus</taxon>
    </lineage>
</organism>
<accession>A0A7X5QK19</accession>
<gene>
    <name evidence="1" type="ORF">C5470_05310</name>
</gene>
<reference evidence="1 2" key="1">
    <citation type="submission" date="2018-02" db="EMBL/GenBank/DDBJ databases">
        <authorList>
            <person name="Machado R.A."/>
        </authorList>
    </citation>
    <scope>NUCLEOTIDE SEQUENCE [LARGE SCALE GENOMIC DNA]</scope>
    <source>
        <strain evidence="1 2">DSM 23271</strain>
    </source>
</reference>
<proteinExistence type="predicted"/>
<comment type="caution">
    <text evidence="1">The sequence shown here is derived from an EMBL/GenBank/DDBJ whole genome shotgun (WGS) entry which is preliminary data.</text>
</comment>
<sequence>MIIIYNNVDHEIRHILVVSHNKCFIFSDIKPIQISARNNQRKMVIKQENECHGNKWAIMCWLVQTGIL</sequence>
<keyword evidence="2" id="KW-1185">Reference proteome</keyword>
<protein>
    <submittedName>
        <fullName evidence="1">Uncharacterized protein</fullName>
    </submittedName>
</protein>